<protein>
    <recommendedName>
        <fullName evidence="8">SRCR domain-containing protein</fullName>
    </recommendedName>
</protein>
<keyword evidence="7" id="KW-0812">Transmembrane</keyword>
<evidence type="ECO:0000256" key="6">
    <source>
        <dbReference type="SAM" id="MobiDB-lite"/>
    </source>
</evidence>
<evidence type="ECO:0000313" key="10">
    <source>
        <dbReference type="Proteomes" id="UP000001811"/>
    </source>
</evidence>
<feature type="disulfide bond" evidence="5">
    <location>
        <begin position="750"/>
        <end position="760"/>
    </location>
</feature>
<evidence type="ECO:0000259" key="8">
    <source>
        <dbReference type="PROSITE" id="PS50287"/>
    </source>
</evidence>
<dbReference type="FunFam" id="3.10.250.10:FF:000006">
    <property type="entry name" value="neurotrypsin isoform X2"/>
    <property type="match status" value="2"/>
</dbReference>
<feature type="disulfide bond" evidence="5">
    <location>
        <begin position="635"/>
        <end position="645"/>
    </location>
</feature>
<evidence type="ECO:0000256" key="7">
    <source>
        <dbReference type="SAM" id="Phobius"/>
    </source>
</evidence>
<feature type="disulfide bond" evidence="5">
    <location>
        <begin position="296"/>
        <end position="306"/>
    </location>
</feature>
<feature type="disulfide bond" evidence="5">
    <location>
        <begin position="265"/>
        <end position="326"/>
    </location>
</feature>
<keyword evidence="4" id="KW-0325">Glycoprotein</keyword>
<dbReference type="PANTHER" id="PTHR19331">
    <property type="entry name" value="SCAVENGER RECEPTOR DOMAIN-CONTAINING"/>
    <property type="match status" value="1"/>
</dbReference>
<feature type="disulfide bond" evidence="5">
    <location>
        <begin position="147"/>
        <end position="211"/>
    </location>
</feature>
<evidence type="ECO:0000256" key="1">
    <source>
        <dbReference type="ARBA" id="ARBA00022729"/>
    </source>
</evidence>
<dbReference type="InParanoid" id="G1SGG8"/>
<feature type="region of interest" description="Disordered" evidence="6">
    <location>
        <begin position="1031"/>
        <end position="1099"/>
    </location>
</feature>
<sequence>ARSPHLSLSAGDWPELRLVGGSGRCSGRVEVFHQGAWGTVCDDLWDLNEAEVVCRQLGCGWAVSALGKAQFGPGSGDIFLDNLQCAGVERYLGQCTHSGWSEHNCDHHEDASAICSGDWPELRLVDGSGRCSGRVEVLHQEAWGTVCDDLWDLNEAEVVCRQLGCGRAVSSPGEAHFGPGSGDIFLDNLECTGVESYLGQCAHLGWSEHNCGHHEDAGVICSDGPMLQLVGGSGRCLGRVEVFHQGAWGTVCDDLWDLNEAEVVCRQLGCGRAIAAPGKAYFGPGSGNILLDNIQCSGSESHLGQCPSSSWSDHNCGHHEDAGVICSDMSLRLVNGSHRCEGRVEVSYNGTWGTVCDDGWDLSDARVVCQQLGCGDALSAPPQSYFDGGTGHILLDDMQCTGAEAKVWQCRHSGWFSHNCGHHQDASAICSGVAIRLMDGSHRCEGRVELYYNGTWGTVCDDSWDLRDAQVVCGQLGCGGAVAAPGQAHFKRGEGPVALDDVECVGTEAKLWWCLHNGWFAHNCGHHEDASAVCSGYRKSPEPRPTPPGEAFTEAVLWNSCQGPPLRLVNGSSRCEGRVEVYHADTWGTVCDDSWSVENAHVVCRQLGCGLAVSALSGDSFSPGSGHILLDDVRCTGRESSLEECAHRGWFSHDCGHHEDAGVICSGEPGIPRESWKRPSLRPSPVTMRVSGRVEIHHSGTWGSVCDDLWQLPAAQAVCWQLGCGPALEAPGGSLFGDGSSPIFLDDVRCTGTESSLGRCHHLALSVHNCGHHEDTRAICSGTCPLQKTSGAPAAWVLPFPECSEPPHRHRWQLPCPLSFVSTHLRSLRRLGCSLPGAELAPASAAPAPTVGEDPLAVCPGASWSLAPSPLTAPLAPADPALRLAGGRGRCEGRLEVQHQGAWGTVCDDHWSIRNARVVCRLLRCGRALAAPGRARFGPGTGPILLDDVRCAGTEDALGRCAHAGWARHNCRHDEDAGVVCAGTRLPALSSRWSCVPEWALVLGAPGLASFFFLIFIYLFERQHYRQREGKTEGHLPSADSLPKWLQGPELSPAEARSQECLGPSSAAFPGHSRELYGKRSSRDTDQCPYLMPVPQAEA</sequence>
<dbReference type="SMR" id="G1SGG8"/>
<name>G1SGG8_RABIT</name>
<keyword evidence="10" id="KW-1185">Reference proteome</keyword>
<feature type="disulfide bond" evidence="5">
    <location>
        <begin position="460"/>
        <end position="524"/>
    </location>
</feature>
<feature type="domain" description="SRCR" evidence="8">
    <location>
        <begin position="122"/>
        <end position="222"/>
    </location>
</feature>
<dbReference type="InterPro" id="IPR036772">
    <property type="entry name" value="SRCR-like_dom_sf"/>
</dbReference>
<keyword evidence="7" id="KW-1133">Transmembrane helix</keyword>
<feature type="disulfide bond" evidence="5">
    <location>
        <begin position="591"/>
        <end position="655"/>
    </location>
</feature>
<dbReference type="HOGENOM" id="CLU_002555_8_0_1"/>
<dbReference type="SMART" id="SM00202">
    <property type="entry name" value="SR"/>
    <property type="match status" value="8"/>
</dbReference>
<feature type="disulfide bond" evidence="5">
    <location>
        <begin position="504"/>
        <end position="514"/>
    </location>
</feature>
<dbReference type="Gene3D" id="3.10.250.10">
    <property type="entry name" value="SRCR-like domain"/>
    <property type="match status" value="8"/>
</dbReference>
<dbReference type="Proteomes" id="UP000001811">
    <property type="component" value="Unplaced"/>
</dbReference>
<evidence type="ECO:0000256" key="2">
    <source>
        <dbReference type="ARBA" id="ARBA00022737"/>
    </source>
</evidence>
<dbReference type="Pfam" id="PF00530">
    <property type="entry name" value="SRCR"/>
    <property type="match status" value="8"/>
</dbReference>
<dbReference type="PRINTS" id="PR00258">
    <property type="entry name" value="SPERACTRCPTR"/>
</dbReference>
<feature type="domain" description="SRCR" evidence="8">
    <location>
        <begin position="331"/>
        <end position="431"/>
    </location>
</feature>
<feature type="domain" description="SRCR" evidence="8">
    <location>
        <begin position="566"/>
        <end position="666"/>
    </location>
</feature>
<dbReference type="PROSITE" id="PS50287">
    <property type="entry name" value="SRCR_2"/>
    <property type="match status" value="8"/>
</dbReference>
<feature type="disulfide bond" evidence="5">
    <location>
        <begin position="41"/>
        <end position="105"/>
    </location>
</feature>
<feature type="domain" description="SRCR" evidence="8">
    <location>
        <begin position="882"/>
        <end position="982"/>
    </location>
</feature>
<proteinExistence type="predicted"/>
<feature type="domain" description="SRCR" evidence="8">
    <location>
        <begin position="227"/>
        <end position="327"/>
    </location>
</feature>
<feature type="disulfide bond" evidence="5">
    <location>
        <begin position="160"/>
        <end position="221"/>
    </location>
</feature>
<dbReference type="SUPFAM" id="SSF56487">
    <property type="entry name" value="SRCR-like"/>
    <property type="match status" value="8"/>
</dbReference>
<dbReference type="eggNOG" id="ENOG502QQ5W">
    <property type="taxonomic scope" value="Eukaryota"/>
</dbReference>
<feature type="compositionally biased region" description="Basic and acidic residues" evidence="6">
    <location>
        <begin position="1072"/>
        <end position="1086"/>
    </location>
</feature>
<organism evidence="9 10">
    <name type="scientific">Oryctolagus cuniculus</name>
    <name type="common">Rabbit</name>
    <dbReference type="NCBI Taxonomy" id="9986"/>
    <lineage>
        <taxon>Eukaryota</taxon>
        <taxon>Metazoa</taxon>
        <taxon>Chordata</taxon>
        <taxon>Craniata</taxon>
        <taxon>Vertebrata</taxon>
        <taxon>Euteleostomi</taxon>
        <taxon>Mammalia</taxon>
        <taxon>Eutheria</taxon>
        <taxon>Euarchontoglires</taxon>
        <taxon>Glires</taxon>
        <taxon>Lagomorpha</taxon>
        <taxon>Leporidae</taxon>
        <taxon>Oryctolagus</taxon>
    </lineage>
</organism>
<reference evidence="9 10" key="1">
    <citation type="journal article" date="2011" name="Nature">
        <title>A high-resolution map of human evolutionary constraint using 29 mammals.</title>
        <authorList>
            <person name="Lindblad-Toh K."/>
            <person name="Garber M."/>
            <person name="Zuk O."/>
            <person name="Lin M.F."/>
            <person name="Parker B.J."/>
            <person name="Washietl S."/>
            <person name="Kheradpour P."/>
            <person name="Ernst J."/>
            <person name="Jordan G."/>
            <person name="Mauceli E."/>
            <person name="Ward L.D."/>
            <person name="Lowe C.B."/>
            <person name="Holloway A.K."/>
            <person name="Clamp M."/>
            <person name="Gnerre S."/>
            <person name="Alfoldi J."/>
            <person name="Beal K."/>
            <person name="Chang J."/>
            <person name="Clawson H."/>
            <person name="Cuff J."/>
            <person name="Di Palma F."/>
            <person name="Fitzgerald S."/>
            <person name="Flicek P."/>
            <person name="Guttman M."/>
            <person name="Hubisz M.J."/>
            <person name="Jaffe D.B."/>
            <person name="Jungreis I."/>
            <person name="Kent W.J."/>
            <person name="Kostka D."/>
            <person name="Lara M."/>
            <person name="Martins A.L."/>
            <person name="Massingham T."/>
            <person name="Moltke I."/>
            <person name="Raney B.J."/>
            <person name="Rasmussen M.D."/>
            <person name="Robinson J."/>
            <person name="Stark A."/>
            <person name="Vilella A.J."/>
            <person name="Wen J."/>
            <person name="Xie X."/>
            <person name="Zody M.C."/>
            <person name="Baldwin J."/>
            <person name="Bloom T."/>
            <person name="Chin C.W."/>
            <person name="Heiman D."/>
            <person name="Nicol R."/>
            <person name="Nusbaum C."/>
            <person name="Young S."/>
            <person name="Wilkinson J."/>
            <person name="Worley K.C."/>
            <person name="Kovar C.L."/>
            <person name="Muzny D.M."/>
            <person name="Gibbs R.A."/>
            <person name="Cree A."/>
            <person name="Dihn H.H."/>
            <person name="Fowler G."/>
            <person name="Jhangiani S."/>
            <person name="Joshi V."/>
            <person name="Lee S."/>
            <person name="Lewis L.R."/>
            <person name="Nazareth L.V."/>
            <person name="Okwuonu G."/>
            <person name="Santibanez J."/>
            <person name="Warren W.C."/>
            <person name="Mardis E.R."/>
            <person name="Weinstock G.M."/>
            <person name="Wilson R.K."/>
            <person name="Delehaunty K."/>
            <person name="Dooling D."/>
            <person name="Fronik C."/>
            <person name="Fulton L."/>
            <person name="Fulton B."/>
            <person name="Graves T."/>
            <person name="Minx P."/>
            <person name="Sodergren E."/>
            <person name="Birney E."/>
            <person name="Margulies E.H."/>
            <person name="Herrero J."/>
            <person name="Green E.D."/>
            <person name="Haussler D."/>
            <person name="Siepel A."/>
            <person name="Goldman N."/>
            <person name="Pollard K.S."/>
            <person name="Pedersen J.S."/>
            <person name="Lander E.S."/>
            <person name="Kellis M."/>
        </authorList>
    </citation>
    <scope>NUCLEOTIDE SEQUENCE [LARGE SCALE GENOMIC DNA]</scope>
    <source>
        <strain evidence="10">Thorbecke</strain>
    </source>
</reference>
<evidence type="ECO:0000256" key="5">
    <source>
        <dbReference type="PROSITE-ProRule" id="PRU00196"/>
    </source>
</evidence>
<reference evidence="9" key="3">
    <citation type="submission" date="2025-09" db="UniProtKB">
        <authorList>
            <consortium name="Ensembl"/>
        </authorList>
    </citation>
    <scope>IDENTIFICATION</scope>
    <source>
        <strain evidence="9">Thorbecke</strain>
    </source>
</reference>
<dbReference type="InterPro" id="IPR001190">
    <property type="entry name" value="SRCR"/>
</dbReference>
<feature type="disulfide bond" evidence="5">
    <location>
        <begin position="706"/>
        <end position="770"/>
    </location>
</feature>
<dbReference type="Ensembl" id="ENSOCUT00000001945.4">
    <property type="protein sequence ID" value="ENSOCUP00000001676.3"/>
    <property type="gene ID" value="ENSOCUG00000001946.4"/>
</dbReference>
<feature type="disulfide bond" evidence="5">
    <location>
        <begin position="473"/>
        <end position="534"/>
    </location>
</feature>
<dbReference type="PANTHER" id="PTHR19331:SF470">
    <property type="entry name" value="DELETED IN MALIGNANT BRAIN TUMORS 1 PROTEIN"/>
    <property type="match status" value="1"/>
</dbReference>
<dbReference type="PROSITE" id="PS00420">
    <property type="entry name" value="SRCR_1"/>
    <property type="match status" value="6"/>
</dbReference>
<dbReference type="FunFam" id="3.10.250.10:FF:000003">
    <property type="entry name" value="Deleted in malignant brain tumors 1"/>
    <property type="match status" value="6"/>
</dbReference>
<accession>G1SGG8</accession>
<keyword evidence="2" id="KW-0677">Repeat</keyword>
<dbReference type="GeneTree" id="ENSGT00940000162108"/>
<dbReference type="AlphaFoldDB" id="G1SGG8"/>
<keyword evidence="3 5" id="KW-1015">Disulfide bond</keyword>
<dbReference type="GO" id="GO:0016020">
    <property type="term" value="C:membrane"/>
    <property type="evidence" value="ECO:0007669"/>
    <property type="project" value="InterPro"/>
</dbReference>
<feature type="disulfide bond" evidence="5">
    <location>
        <begin position="191"/>
        <end position="201"/>
    </location>
</feature>
<feature type="disulfide bond" evidence="5">
    <location>
        <begin position="85"/>
        <end position="95"/>
    </location>
</feature>
<reference evidence="9" key="2">
    <citation type="submission" date="2025-08" db="UniProtKB">
        <authorList>
            <consortium name="Ensembl"/>
        </authorList>
    </citation>
    <scope>IDENTIFICATION</scope>
    <source>
        <strain evidence="9">Thorbecke</strain>
    </source>
</reference>
<evidence type="ECO:0000313" key="9">
    <source>
        <dbReference type="Ensembl" id="ENSOCUP00000001676.3"/>
    </source>
</evidence>
<feature type="disulfide bond" evidence="5">
    <location>
        <begin position="356"/>
        <end position="420"/>
    </location>
</feature>
<feature type="transmembrane region" description="Helical" evidence="7">
    <location>
        <begin position="999"/>
        <end position="1020"/>
    </location>
</feature>
<feature type="domain" description="SRCR" evidence="8">
    <location>
        <begin position="681"/>
        <end position="781"/>
    </location>
</feature>
<feature type="domain" description="SRCR" evidence="8">
    <location>
        <begin position="435"/>
        <end position="535"/>
    </location>
</feature>
<evidence type="ECO:0000256" key="3">
    <source>
        <dbReference type="ARBA" id="ARBA00023157"/>
    </source>
</evidence>
<feature type="disulfide bond" evidence="5">
    <location>
        <begin position="400"/>
        <end position="410"/>
    </location>
</feature>
<feature type="disulfide bond" evidence="5">
    <location>
        <begin position="920"/>
        <end position="981"/>
    </location>
</feature>
<feature type="disulfide bond" evidence="5">
    <location>
        <begin position="252"/>
        <end position="316"/>
    </location>
</feature>
<evidence type="ECO:0000256" key="4">
    <source>
        <dbReference type="ARBA" id="ARBA00023180"/>
    </source>
</evidence>
<feature type="disulfide bond" evidence="5">
    <location>
        <begin position="951"/>
        <end position="961"/>
    </location>
</feature>
<keyword evidence="1" id="KW-0732">Signal</keyword>
<feature type="domain" description="SRCR" evidence="8">
    <location>
        <begin position="16"/>
        <end position="116"/>
    </location>
</feature>
<dbReference type="Bgee" id="ENSOCUG00000001946">
    <property type="expression patterns" value="Expressed in testis"/>
</dbReference>
<feature type="disulfide bond" evidence="5">
    <location>
        <begin position="604"/>
        <end position="665"/>
    </location>
</feature>
<feature type="disulfide bond" evidence="5">
    <location>
        <begin position="907"/>
        <end position="971"/>
    </location>
</feature>
<feature type="disulfide bond" evidence="5">
    <location>
        <begin position="369"/>
        <end position="430"/>
    </location>
</feature>
<feature type="disulfide bond" evidence="5">
    <location>
        <begin position="54"/>
        <end position="115"/>
    </location>
</feature>
<feature type="disulfide bond" evidence="5">
    <location>
        <begin position="719"/>
        <end position="780"/>
    </location>
</feature>
<keyword evidence="7" id="KW-0472">Membrane</keyword>